<dbReference type="Proteomes" id="UP000585474">
    <property type="component" value="Unassembled WGS sequence"/>
</dbReference>
<dbReference type="SMART" id="SM00487">
    <property type="entry name" value="DEXDc"/>
    <property type="match status" value="1"/>
</dbReference>
<dbReference type="InterPro" id="IPR038718">
    <property type="entry name" value="SNF2-like_sf"/>
</dbReference>
<gene>
    <name evidence="4" type="ORF">Acr_16g0001610</name>
</gene>
<dbReference type="InterPro" id="IPR000330">
    <property type="entry name" value="SNF2_N"/>
</dbReference>
<dbReference type="GO" id="GO:0004520">
    <property type="term" value="F:DNA endonuclease activity"/>
    <property type="evidence" value="ECO:0007669"/>
    <property type="project" value="TreeGrafter"/>
</dbReference>
<dbReference type="GO" id="GO:0006281">
    <property type="term" value="P:DNA repair"/>
    <property type="evidence" value="ECO:0007669"/>
    <property type="project" value="TreeGrafter"/>
</dbReference>
<dbReference type="Pfam" id="PF00176">
    <property type="entry name" value="SNF2-rel_dom"/>
    <property type="match status" value="1"/>
</dbReference>
<feature type="compositionally biased region" description="Pro residues" evidence="2">
    <location>
        <begin position="62"/>
        <end position="71"/>
    </location>
</feature>
<keyword evidence="1" id="KW-0378">Hydrolase</keyword>
<dbReference type="EMBL" id="BJWL01000016">
    <property type="protein sequence ID" value="GFZ03537.1"/>
    <property type="molecule type" value="Genomic_DNA"/>
</dbReference>
<dbReference type="OrthoDB" id="2801544at2759"/>
<dbReference type="PROSITE" id="PS51192">
    <property type="entry name" value="HELICASE_ATP_BIND_1"/>
    <property type="match status" value="1"/>
</dbReference>
<dbReference type="Gene3D" id="3.40.50.10810">
    <property type="entry name" value="Tandem AAA-ATPase domain"/>
    <property type="match status" value="1"/>
</dbReference>
<feature type="region of interest" description="Disordered" evidence="2">
    <location>
        <begin position="50"/>
        <end position="71"/>
    </location>
</feature>
<sequence length="377" mass="42822">MEMTEEQRQRAESNRLKALAKRKALAEAATGTNHDVWKLFKCRRISPSTLPVTKHPSDAEPSPIPQTNTPPLPEKFRTRLEICSPDSFFVVPEAIKGFPYPGEAPCLDKLGDCLSNVFLSHYTQNHGGGKACVYKLRDYDVVLRCLKNYQGIEIEEIPWGTLNVIGRLAYSSDEGRWMPCRPEHLSDEKVDEFLKKLPKTLLDALMPFQLEGVRFGLQRGGRCLIADEMGLGKTLQAIAIACCFMSEGPILVVCPAVLRFSWAEELERWLPFCLPADIHLVFGHKSNPVNLPRRPRVVVISYTMLHRLRKSILEQDWALLIVDESHHVRCTKKTSEPGEKETGDDALFKTGLRRLLLMIPVFLFLRASHLWLLFTYG</sequence>
<evidence type="ECO:0000256" key="2">
    <source>
        <dbReference type="SAM" id="MobiDB-lite"/>
    </source>
</evidence>
<comment type="caution">
    <text evidence="4">The sequence shown here is derived from an EMBL/GenBank/DDBJ whole genome shotgun (WGS) entry which is preliminary data.</text>
</comment>
<dbReference type="InterPro" id="IPR014001">
    <property type="entry name" value="Helicase_ATP-bd"/>
</dbReference>
<dbReference type="SUPFAM" id="SSF52540">
    <property type="entry name" value="P-loop containing nucleoside triphosphate hydrolases"/>
    <property type="match status" value="1"/>
</dbReference>
<evidence type="ECO:0000313" key="5">
    <source>
        <dbReference type="Proteomes" id="UP000585474"/>
    </source>
</evidence>
<evidence type="ECO:0000256" key="1">
    <source>
        <dbReference type="ARBA" id="ARBA00022801"/>
    </source>
</evidence>
<dbReference type="GO" id="GO:0016787">
    <property type="term" value="F:hydrolase activity"/>
    <property type="evidence" value="ECO:0007669"/>
    <property type="project" value="UniProtKB-KW"/>
</dbReference>
<evidence type="ECO:0000313" key="4">
    <source>
        <dbReference type="EMBL" id="GFZ03537.1"/>
    </source>
</evidence>
<feature type="domain" description="Helicase ATP-binding" evidence="3">
    <location>
        <begin position="214"/>
        <end position="358"/>
    </location>
</feature>
<dbReference type="GO" id="GO:0031297">
    <property type="term" value="P:replication fork processing"/>
    <property type="evidence" value="ECO:0007669"/>
    <property type="project" value="TreeGrafter"/>
</dbReference>
<name>A0A7J0FYK6_9ERIC</name>
<dbReference type="InterPro" id="IPR027417">
    <property type="entry name" value="P-loop_NTPase"/>
</dbReference>
<keyword evidence="5" id="KW-1185">Reference proteome</keyword>
<dbReference type="GO" id="GO:0005524">
    <property type="term" value="F:ATP binding"/>
    <property type="evidence" value="ECO:0007669"/>
    <property type="project" value="InterPro"/>
</dbReference>
<accession>A0A7J0FYK6</accession>
<dbReference type="PANTHER" id="PTHR45766:SF5">
    <property type="entry name" value="SNF2 DOMAIN-CONTAINING PROTEIN _ HELICASE DOMAIN-CONTAINING PROTEIN _ HNH ENDONUCLEASE DOMAIN-CONTAINING PROTEIN"/>
    <property type="match status" value="1"/>
</dbReference>
<reference evidence="4 5" key="1">
    <citation type="submission" date="2019-07" db="EMBL/GenBank/DDBJ databases">
        <title>De Novo Assembly of kiwifruit Actinidia rufa.</title>
        <authorList>
            <person name="Sugita-Konishi S."/>
            <person name="Sato K."/>
            <person name="Mori E."/>
            <person name="Abe Y."/>
            <person name="Kisaki G."/>
            <person name="Hamano K."/>
            <person name="Suezawa K."/>
            <person name="Otani M."/>
            <person name="Fukuda T."/>
            <person name="Manabe T."/>
            <person name="Gomi K."/>
            <person name="Tabuchi M."/>
            <person name="Akimitsu K."/>
            <person name="Kataoka I."/>
        </authorList>
    </citation>
    <scope>NUCLEOTIDE SEQUENCE [LARGE SCALE GENOMIC DNA]</scope>
    <source>
        <strain evidence="5">cv. Fuchu</strain>
    </source>
</reference>
<evidence type="ECO:0000259" key="3">
    <source>
        <dbReference type="PROSITE" id="PS51192"/>
    </source>
</evidence>
<dbReference type="AlphaFoldDB" id="A0A7J0FYK6"/>
<protein>
    <submittedName>
        <fullName evidence="4">SNF2 domain-containing protein</fullName>
    </submittedName>
</protein>
<organism evidence="4 5">
    <name type="scientific">Actinidia rufa</name>
    <dbReference type="NCBI Taxonomy" id="165716"/>
    <lineage>
        <taxon>Eukaryota</taxon>
        <taxon>Viridiplantae</taxon>
        <taxon>Streptophyta</taxon>
        <taxon>Embryophyta</taxon>
        <taxon>Tracheophyta</taxon>
        <taxon>Spermatophyta</taxon>
        <taxon>Magnoliopsida</taxon>
        <taxon>eudicotyledons</taxon>
        <taxon>Gunneridae</taxon>
        <taxon>Pentapetalae</taxon>
        <taxon>asterids</taxon>
        <taxon>Ericales</taxon>
        <taxon>Actinidiaceae</taxon>
        <taxon>Actinidia</taxon>
    </lineage>
</organism>
<dbReference type="PANTHER" id="PTHR45766">
    <property type="entry name" value="DNA ANNEALING HELICASE AND ENDONUCLEASE ZRANB3 FAMILY MEMBER"/>
    <property type="match status" value="1"/>
</dbReference>
<proteinExistence type="predicted"/>
<dbReference type="GO" id="GO:0043596">
    <property type="term" value="C:nuclear replication fork"/>
    <property type="evidence" value="ECO:0007669"/>
    <property type="project" value="TreeGrafter"/>
</dbReference>